<feature type="region of interest" description="Disordered" evidence="7">
    <location>
        <begin position="351"/>
        <end position="508"/>
    </location>
</feature>
<dbReference type="Gene3D" id="3.30.70.330">
    <property type="match status" value="1"/>
</dbReference>
<dbReference type="PROSITE" id="PS50102">
    <property type="entry name" value="RRM"/>
    <property type="match status" value="1"/>
</dbReference>
<feature type="compositionally biased region" description="Low complexity" evidence="7">
    <location>
        <begin position="587"/>
        <end position="596"/>
    </location>
</feature>
<reference evidence="9" key="2">
    <citation type="journal article" date="2021" name="Genome Biol. Evol.">
        <title>Developing a high-quality reference genome for a parasitic bivalve with doubly uniparental inheritance (Bivalvia: Unionida).</title>
        <authorList>
            <person name="Smith C.H."/>
        </authorList>
    </citation>
    <scope>NUCLEOTIDE SEQUENCE</scope>
    <source>
        <strain evidence="9">CHS0354</strain>
        <tissue evidence="9">Mantle</tissue>
    </source>
</reference>
<evidence type="ECO:0000256" key="2">
    <source>
        <dbReference type="ARBA" id="ARBA00022737"/>
    </source>
</evidence>
<feature type="compositionally biased region" description="Acidic residues" evidence="7">
    <location>
        <begin position="106"/>
        <end position="121"/>
    </location>
</feature>
<feature type="compositionally biased region" description="Gly residues" evidence="7">
    <location>
        <begin position="555"/>
        <end position="568"/>
    </location>
</feature>
<evidence type="ECO:0000259" key="8">
    <source>
        <dbReference type="PROSITE" id="PS50102"/>
    </source>
</evidence>
<protein>
    <recommendedName>
        <fullName evidence="8">RRM domain-containing protein</fullName>
    </recommendedName>
</protein>
<dbReference type="InterPro" id="IPR051945">
    <property type="entry name" value="RRM_MRD1_RNA_proc_ribogen"/>
</dbReference>
<feature type="compositionally biased region" description="Basic residues" evidence="7">
    <location>
        <begin position="423"/>
        <end position="438"/>
    </location>
</feature>
<dbReference type="SMART" id="SM00360">
    <property type="entry name" value="RRM"/>
    <property type="match status" value="1"/>
</dbReference>
<feature type="region of interest" description="Disordered" evidence="7">
    <location>
        <begin position="1"/>
        <end position="29"/>
    </location>
</feature>
<feature type="compositionally biased region" description="Low complexity" evidence="7">
    <location>
        <begin position="569"/>
        <end position="578"/>
    </location>
</feature>
<reference evidence="9" key="3">
    <citation type="submission" date="2023-05" db="EMBL/GenBank/DDBJ databases">
        <authorList>
            <person name="Smith C.H."/>
        </authorList>
    </citation>
    <scope>NUCLEOTIDE SEQUENCE</scope>
    <source>
        <strain evidence="9">CHS0354</strain>
        <tissue evidence="9">Mantle</tissue>
    </source>
</reference>
<feature type="region of interest" description="Disordered" evidence="7">
    <location>
        <begin position="55"/>
        <end position="79"/>
    </location>
</feature>
<evidence type="ECO:0000256" key="7">
    <source>
        <dbReference type="SAM" id="MobiDB-lite"/>
    </source>
</evidence>
<feature type="region of interest" description="Disordered" evidence="7">
    <location>
        <begin position="532"/>
        <end position="596"/>
    </location>
</feature>
<dbReference type="Pfam" id="PF00076">
    <property type="entry name" value="RRM_1"/>
    <property type="match status" value="1"/>
</dbReference>
<dbReference type="PANTHER" id="PTHR48039">
    <property type="entry name" value="RNA-BINDING MOTIF PROTEIN 14B"/>
    <property type="match status" value="1"/>
</dbReference>
<keyword evidence="4" id="KW-0539">Nucleus</keyword>
<keyword evidence="3 5" id="KW-0694">RNA-binding</keyword>
<feature type="domain" description="RRM" evidence="8">
    <location>
        <begin position="278"/>
        <end position="359"/>
    </location>
</feature>
<accession>A0AAE0S743</accession>
<dbReference type="Proteomes" id="UP001195483">
    <property type="component" value="Unassembled WGS sequence"/>
</dbReference>
<feature type="compositionally biased region" description="Low complexity" evidence="7">
    <location>
        <begin position="1"/>
        <end position="17"/>
    </location>
</feature>
<comment type="subcellular location">
    <subcellularLocation>
        <location evidence="1">Nucleus</location>
    </subcellularLocation>
</comment>
<evidence type="ECO:0000256" key="5">
    <source>
        <dbReference type="PROSITE-ProRule" id="PRU00176"/>
    </source>
</evidence>
<dbReference type="AlphaFoldDB" id="A0AAE0S743"/>
<dbReference type="EMBL" id="JAEAOA010001951">
    <property type="protein sequence ID" value="KAK3586090.1"/>
    <property type="molecule type" value="Genomic_DNA"/>
</dbReference>
<comment type="caution">
    <text evidence="9">The sequence shown here is derived from an EMBL/GenBank/DDBJ whole genome shotgun (WGS) entry which is preliminary data.</text>
</comment>
<dbReference type="PANTHER" id="PTHR48039:SF5">
    <property type="entry name" value="RNA-BINDING PROTEIN 28"/>
    <property type="match status" value="1"/>
</dbReference>
<dbReference type="InterPro" id="IPR012677">
    <property type="entry name" value="Nucleotide-bd_a/b_plait_sf"/>
</dbReference>
<evidence type="ECO:0000313" key="9">
    <source>
        <dbReference type="EMBL" id="KAK3586090.1"/>
    </source>
</evidence>
<feature type="compositionally biased region" description="Acidic residues" evidence="7">
    <location>
        <begin position="399"/>
        <end position="409"/>
    </location>
</feature>
<keyword evidence="2" id="KW-0677">Repeat</keyword>
<feature type="region of interest" description="Disordered" evidence="7">
    <location>
        <begin position="91"/>
        <end position="126"/>
    </location>
</feature>
<dbReference type="CDD" id="cd00590">
    <property type="entry name" value="RRM_SF"/>
    <property type="match status" value="1"/>
</dbReference>
<feature type="coiled-coil region" evidence="6">
    <location>
        <begin position="240"/>
        <end position="270"/>
    </location>
</feature>
<evidence type="ECO:0000256" key="3">
    <source>
        <dbReference type="ARBA" id="ARBA00022884"/>
    </source>
</evidence>
<keyword evidence="10" id="KW-1185">Reference proteome</keyword>
<gene>
    <name evidence="9" type="ORF">CHS0354_033211</name>
</gene>
<name>A0AAE0S743_9BIVA</name>
<dbReference type="GO" id="GO:0003729">
    <property type="term" value="F:mRNA binding"/>
    <property type="evidence" value="ECO:0007669"/>
    <property type="project" value="TreeGrafter"/>
</dbReference>
<evidence type="ECO:0000313" key="10">
    <source>
        <dbReference type="Proteomes" id="UP001195483"/>
    </source>
</evidence>
<dbReference type="SUPFAM" id="SSF54928">
    <property type="entry name" value="RNA-binding domain, RBD"/>
    <property type="match status" value="1"/>
</dbReference>
<keyword evidence="6" id="KW-0175">Coiled coil</keyword>
<sequence>MADVTVDTSNVDVTSNVESGTQDTDLIEPVTVEDATPSVQDQNQDEAMIVDDVVASESENAAKQIDDPPVTSTGGESDVEIVEDNTDLLKTEQQQQESETKTEAELEKEEEANEAGLEGEEFGIRLSKEEKRKRELEMNEIRAQREPLAQITVNIGPVMLDDLNTPSLREVLKSSSKYSVTFEMDTKKKNKERKTFELIGQIKIPYAFRSQRYLVKMYDLLSKLRIGNRDLSVSFPPEFVAVVEKSKKLIEELAKEARERRQMKKQLQIQANADAKKKSLYVHNLPTSVKEETLKAVFEECTNVVIPKTSEGMNMGFAVLEFKDVETAEKCYYGSKKKELEVHRRRIHLSRISVSGAPTDDEDGAKKASEPKNKPGSNQKEKEKDEPLSPSSKDHDDKDDKDDKDEEDKSEQQDEGLTPNQLRNRKRAQQRARARQNQRKGGSQGRNDRGRQNSQNQPEKRTRSQSGGGNRKRFRRGSFGQGGKDSQKQNQGGRNWGGGGNSRRNSLIGSTVDATAEIAFLKNKLAAMQEQLAQTGGHDRGYEAPSSSLDYGYYPSGGGGGSGGGYRGGSQQRGYGSNRSGGGYYGNRGASRSSSGRADIYSDYIKGLEKGGQQYPY</sequence>
<feature type="compositionally biased region" description="Basic and acidic residues" evidence="7">
    <location>
        <begin position="364"/>
        <end position="398"/>
    </location>
</feature>
<evidence type="ECO:0000256" key="6">
    <source>
        <dbReference type="SAM" id="Coils"/>
    </source>
</evidence>
<organism evidence="9 10">
    <name type="scientific">Potamilus streckersoni</name>
    <dbReference type="NCBI Taxonomy" id="2493646"/>
    <lineage>
        <taxon>Eukaryota</taxon>
        <taxon>Metazoa</taxon>
        <taxon>Spiralia</taxon>
        <taxon>Lophotrochozoa</taxon>
        <taxon>Mollusca</taxon>
        <taxon>Bivalvia</taxon>
        <taxon>Autobranchia</taxon>
        <taxon>Heteroconchia</taxon>
        <taxon>Palaeoheterodonta</taxon>
        <taxon>Unionida</taxon>
        <taxon>Unionoidea</taxon>
        <taxon>Unionidae</taxon>
        <taxon>Ambleminae</taxon>
        <taxon>Lampsilini</taxon>
        <taxon>Potamilus</taxon>
    </lineage>
</organism>
<reference evidence="9" key="1">
    <citation type="journal article" date="2021" name="Genome Biol. Evol.">
        <title>A High-Quality Reference Genome for a Parasitic Bivalve with Doubly Uniparental Inheritance (Bivalvia: Unionida).</title>
        <authorList>
            <person name="Smith C.H."/>
        </authorList>
    </citation>
    <scope>NUCLEOTIDE SEQUENCE</scope>
    <source>
        <strain evidence="9">CHS0354</strain>
    </source>
</reference>
<dbReference type="InterPro" id="IPR035979">
    <property type="entry name" value="RBD_domain_sf"/>
</dbReference>
<evidence type="ECO:0000256" key="1">
    <source>
        <dbReference type="ARBA" id="ARBA00004123"/>
    </source>
</evidence>
<evidence type="ECO:0000256" key="4">
    <source>
        <dbReference type="ARBA" id="ARBA00023242"/>
    </source>
</evidence>
<feature type="compositionally biased region" description="Low complexity" evidence="7">
    <location>
        <begin position="545"/>
        <end position="554"/>
    </location>
</feature>
<dbReference type="InterPro" id="IPR000504">
    <property type="entry name" value="RRM_dom"/>
</dbReference>
<proteinExistence type="predicted"/>
<dbReference type="GO" id="GO:0005634">
    <property type="term" value="C:nucleus"/>
    <property type="evidence" value="ECO:0007669"/>
    <property type="project" value="UniProtKB-SubCell"/>
</dbReference>